<dbReference type="GO" id="GO:0005634">
    <property type="term" value="C:nucleus"/>
    <property type="evidence" value="ECO:0007669"/>
    <property type="project" value="UniProtKB-SubCell"/>
</dbReference>
<comment type="caution">
    <text evidence="8">The sequence shown here is derived from an EMBL/GenBank/DDBJ whole genome shotgun (WGS) entry which is preliminary data.</text>
</comment>
<keyword evidence="3" id="KW-0804">Transcription</keyword>
<organism evidence="8 9">
    <name type="scientific">Portunus trituberculatus</name>
    <name type="common">Swimming crab</name>
    <name type="synonym">Neptunus trituberculatus</name>
    <dbReference type="NCBI Taxonomy" id="210409"/>
    <lineage>
        <taxon>Eukaryota</taxon>
        <taxon>Metazoa</taxon>
        <taxon>Ecdysozoa</taxon>
        <taxon>Arthropoda</taxon>
        <taxon>Crustacea</taxon>
        <taxon>Multicrustacea</taxon>
        <taxon>Malacostraca</taxon>
        <taxon>Eumalacostraca</taxon>
        <taxon>Eucarida</taxon>
        <taxon>Decapoda</taxon>
        <taxon>Pleocyemata</taxon>
        <taxon>Brachyura</taxon>
        <taxon>Eubrachyura</taxon>
        <taxon>Portunoidea</taxon>
        <taxon>Portunidae</taxon>
        <taxon>Portuninae</taxon>
        <taxon>Portunus</taxon>
    </lineage>
</organism>
<reference evidence="8 9" key="1">
    <citation type="submission" date="2019-05" db="EMBL/GenBank/DDBJ databases">
        <title>Another draft genome of Portunus trituberculatus and its Hox gene families provides insights of decapod evolution.</title>
        <authorList>
            <person name="Jeong J.-H."/>
            <person name="Song I."/>
            <person name="Kim S."/>
            <person name="Choi T."/>
            <person name="Kim D."/>
            <person name="Ryu S."/>
            <person name="Kim W."/>
        </authorList>
    </citation>
    <scope>NUCLEOTIDE SEQUENCE [LARGE SCALE GENOMIC DNA]</scope>
    <source>
        <tissue evidence="8">Muscle</tissue>
    </source>
</reference>
<dbReference type="Gene3D" id="2.30.30.490">
    <property type="match status" value="1"/>
</dbReference>
<keyword evidence="9" id="KW-1185">Reference proteome</keyword>
<dbReference type="PROSITE" id="PS51038">
    <property type="entry name" value="BAH"/>
    <property type="match status" value="1"/>
</dbReference>
<feature type="compositionally biased region" description="Basic residues" evidence="5">
    <location>
        <begin position="146"/>
        <end position="165"/>
    </location>
</feature>
<sequence>MTAVVGKKQPVRGQAFRAPNGEYVSYLCTDDSTLYRPGDNKSLVTDDPVIKSRELFISDATDTYPVSVLRGLCRVDHYSDIHSVRDFLPEDNSFFYILGYNPETRRLASTQGEIRVGPSHQAKLPEFNDLVSFYYLWKKTPAAAGHRPHRRHRRQNVLRRIRTPRAQRNTGPSDPLDPSSASEKDDDSDDSDSKDRQGYHCRHCYTTCESLPVLCCGCRVMEVEEGGKGRKLDG</sequence>
<dbReference type="PANTHER" id="PTHR13859:SF11">
    <property type="entry name" value="GRUNGE, ISOFORM J"/>
    <property type="match status" value="1"/>
</dbReference>
<feature type="domain" description="ELM2" evidence="7">
    <location>
        <begin position="112"/>
        <end position="234"/>
    </location>
</feature>
<feature type="region of interest" description="Disordered" evidence="5">
    <location>
        <begin position="145"/>
        <end position="197"/>
    </location>
</feature>
<keyword evidence="2" id="KW-0805">Transcription regulation</keyword>
<dbReference type="InterPro" id="IPR001025">
    <property type="entry name" value="BAH_dom"/>
</dbReference>
<evidence type="ECO:0000256" key="1">
    <source>
        <dbReference type="ARBA" id="ARBA00004123"/>
    </source>
</evidence>
<gene>
    <name evidence="8" type="primary">RERE</name>
    <name evidence="8" type="ORF">E2C01_000054</name>
</gene>
<proteinExistence type="predicted"/>
<evidence type="ECO:0000256" key="5">
    <source>
        <dbReference type="SAM" id="MobiDB-lite"/>
    </source>
</evidence>
<dbReference type="InterPro" id="IPR000949">
    <property type="entry name" value="ELM2_dom"/>
</dbReference>
<evidence type="ECO:0000313" key="9">
    <source>
        <dbReference type="Proteomes" id="UP000324222"/>
    </source>
</evidence>
<keyword evidence="4" id="KW-0539">Nucleus</keyword>
<dbReference type="AlphaFoldDB" id="A0A5B7CIK8"/>
<evidence type="ECO:0000259" key="6">
    <source>
        <dbReference type="PROSITE" id="PS51038"/>
    </source>
</evidence>
<dbReference type="GO" id="GO:0003682">
    <property type="term" value="F:chromatin binding"/>
    <property type="evidence" value="ECO:0007669"/>
    <property type="project" value="InterPro"/>
</dbReference>
<name>A0A5B7CIK8_PORTR</name>
<comment type="subcellular location">
    <subcellularLocation>
        <location evidence="1">Nucleus</location>
    </subcellularLocation>
</comment>
<dbReference type="Proteomes" id="UP000324222">
    <property type="component" value="Unassembled WGS sequence"/>
</dbReference>
<feature type="domain" description="BAH" evidence="6">
    <location>
        <begin position="1"/>
        <end position="111"/>
    </location>
</feature>
<dbReference type="EMBL" id="VSRR010000002">
    <property type="protein sequence ID" value="MPC07493.1"/>
    <property type="molecule type" value="Genomic_DNA"/>
</dbReference>
<evidence type="ECO:0000256" key="4">
    <source>
        <dbReference type="ARBA" id="ARBA00023242"/>
    </source>
</evidence>
<dbReference type="InterPro" id="IPR043151">
    <property type="entry name" value="BAH_sf"/>
</dbReference>
<evidence type="ECO:0000313" key="8">
    <source>
        <dbReference type="EMBL" id="MPC07493.1"/>
    </source>
</evidence>
<evidence type="ECO:0000256" key="2">
    <source>
        <dbReference type="ARBA" id="ARBA00023015"/>
    </source>
</evidence>
<evidence type="ECO:0000256" key="3">
    <source>
        <dbReference type="ARBA" id="ARBA00023163"/>
    </source>
</evidence>
<dbReference type="PROSITE" id="PS51156">
    <property type="entry name" value="ELM2"/>
    <property type="match status" value="1"/>
</dbReference>
<protein>
    <submittedName>
        <fullName evidence="8">Arginine-glutamic acid dipeptide repeats protein</fullName>
    </submittedName>
</protein>
<accession>A0A5B7CIK8</accession>
<dbReference type="PANTHER" id="PTHR13859">
    <property type="entry name" value="ATROPHIN-RELATED"/>
    <property type="match status" value="1"/>
</dbReference>
<dbReference type="OrthoDB" id="6147534at2759"/>
<dbReference type="GO" id="GO:0003714">
    <property type="term" value="F:transcription corepressor activity"/>
    <property type="evidence" value="ECO:0007669"/>
    <property type="project" value="TreeGrafter"/>
</dbReference>
<evidence type="ECO:0000259" key="7">
    <source>
        <dbReference type="PROSITE" id="PS51156"/>
    </source>
</evidence>